<comment type="caution">
    <text evidence="1">The sequence shown here is derived from an EMBL/GenBank/DDBJ whole genome shotgun (WGS) entry which is preliminary data.</text>
</comment>
<protein>
    <submittedName>
        <fullName evidence="1">Uncharacterized protein</fullName>
    </submittedName>
</protein>
<reference evidence="1 2" key="1">
    <citation type="submission" date="2020-06" db="EMBL/GenBank/DDBJ databases">
        <authorList>
            <consortium name="Pathogen Informatics"/>
        </authorList>
    </citation>
    <scope>NUCLEOTIDE SEQUENCE [LARGE SCALE GENOMIC DNA]</scope>
    <source>
        <strain evidence="1 2">MOS222</strain>
    </source>
</reference>
<dbReference type="AlphaFoldDB" id="A0A7I8NJ01"/>
<proteinExistence type="predicted"/>
<name>A0A7I8NJ01_STAAU</name>
<gene>
    <name evidence="1" type="ORF">SAMEA70245418_00616</name>
</gene>
<sequence length="52" mass="6223">MKYTDKIYHKVSDFSYSKLKKDNTYKILGQDYKVIEKRDDTQNGLRAYVSVQ</sequence>
<dbReference type="Proteomes" id="UP000507408">
    <property type="component" value="Unassembled WGS sequence"/>
</dbReference>
<evidence type="ECO:0000313" key="2">
    <source>
        <dbReference type="Proteomes" id="UP000507408"/>
    </source>
</evidence>
<dbReference type="EMBL" id="CAIIKR010000002">
    <property type="protein sequence ID" value="CAC8500001.1"/>
    <property type="molecule type" value="Genomic_DNA"/>
</dbReference>
<accession>A0A7I8NJ01</accession>
<organism evidence="1 2">
    <name type="scientific">Staphylococcus aureus</name>
    <dbReference type="NCBI Taxonomy" id="1280"/>
    <lineage>
        <taxon>Bacteria</taxon>
        <taxon>Bacillati</taxon>
        <taxon>Bacillota</taxon>
        <taxon>Bacilli</taxon>
        <taxon>Bacillales</taxon>
        <taxon>Staphylococcaceae</taxon>
        <taxon>Staphylococcus</taxon>
    </lineage>
</organism>
<evidence type="ECO:0000313" key="1">
    <source>
        <dbReference type="EMBL" id="CAC8500001.1"/>
    </source>
</evidence>